<comment type="caution">
    <text evidence="2">The sequence shown here is derived from an EMBL/GenBank/DDBJ whole genome shotgun (WGS) entry which is preliminary data.</text>
</comment>
<keyword evidence="1" id="KW-0812">Transmembrane</keyword>
<gene>
    <name evidence="2" type="ORF">AAFF_G00251950</name>
</gene>
<evidence type="ECO:0000313" key="2">
    <source>
        <dbReference type="EMBL" id="KAJ8408560.1"/>
    </source>
</evidence>
<accession>A0AAD7STM5</accession>
<sequence>MRIRNGTQCVFYRGYRRVTRSPYREELGGCRVSVLGRDLLGERDGGGTEVQLRCALEVKLGEEALTSRLSRALTVEVSADGGAITDITVSSATQQGPLIRNVCGGLFLLLMVAAVATVHLIHWAKYRRQTTTPAPQSCL</sequence>
<evidence type="ECO:0000313" key="3">
    <source>
        <dbReference type="Proteomes" id="UP001221898"/>
    </source>
</evidence>
<keyword evidence="1" id="KW-1133">Transmembrane helix</keyword>
<organism evidence="2 3">
    <name type="scientific">Aldrovandia affinis</name>
    <dbReference type="NCBI Taxonomy" id="143900"/>
    <lineage>
        <taxon>Eukaryota</taxon>
        <taxon>Metazoa</taxon>
        <taxon>Chordata</taxon>
        <taxon>Craniata</taxon>
        <taxon>Vertebrata</taxon>
        <taxon>Euteleostomi</taxon>
        <taxon>Actinopterygii</taxon>
        <taxon>Neopterygii</taxon>
        <taxon>Teleostei</taxon>
        <taxon>Notacanthiformes</taxon>
        <taxon>Halosauridae</taxon>
        <taxon>Aldrovandia</taxon>
    </lineage>
</organism>
<proteinExistence type="predicted"/>
<keyword evidence="1" id="KW-0472">Membrane</keyword>
<protein>
    <submittedName>
        <fullName evidence="2">Uncharacterized protein</fullName>
    </submittedName>
</protein>
<dbReference type="EMBL" id="JAINUG010000034">
    <property type="protein sequence ID" value="KAJ8408560.1"/>
    <property type="molecule type" value="Genomic_DNA"/>
</dbReference>
<keyword evidence="3" id="KW-1185">Reference proteome</keyword>
<name>A0AAD7STM5_9TELE</name>
<feature type="transmembrane region" description="Helical" evidence="1">
    <location>
        <begin position="98"/>
        <end position="121"/>
    </location>
</feature>
<reference evidence="2" key="1">
    <citation type="journal article" date="2023" name="Science">
        <title>Genome structures resolve the early diversification of teleost fishes.</title>
        <authorList>
            <person name="Parey E."/>
            <person name="Louis A."/>
            <person name="Montfort J."/>
            <person name="Bouchez O."/>
            <person name="Roques C."/>
            <person name="Iampietro C."/>
            <person name="Lluch J."/>
            <person name="Castinel A."/>
            <person name="Donnadieu C."/>
            <person name="Desvignes T."/>
            <person name="Floi Bucao C."/>
            <person name="Jouanno E."/>
            <person name="Wen M."/>
            <person name="Mejri S."/>
            <person name="Dirks R."/>
            <person name="Jansen H."/>
            <person name="Henkel C."/>
            <person name="Chen W.J."/>
            <person name="Zahm M."/>
            <person name="Cabau C."/>
            <person name="Klopp C."/>
            <person name="Thompson A.W."/>
            <person name="Robinson-Rechavi M."/>
            <person name="Braasch I."/>
            <person name="Lecointre G."/>
            <person name="Bobe J."/>
            <person name="Postlethwait J.H."/>
            <person name="Berthelot C."/>
            <person name="Roest Crollius H."/>
            <person name="Guiguen Y."/>
        </authorList>
    </citation>
    <scope>NUCLEOTIDE SEQUENCE</scope>
    <source>
        <strain evidence="2">NC1722</strain>
    </source>
</reference>
<evidence type="ECO:0000256" key="1">
    <source>
        <dbReference type="SAM" id="Phobius"/>
    </source>
</evidence>
<dbReference type="Proteomes" id="UP001221898">
    <property type="component" value="Unassembled WGS sequence"/>
</dbReference>
<dbReference type="AlphaFoldDB" id="A0AAD7STM5"/>